<name>A0A2T6AT82_9RHOB</name>
<dbReference type="RefSeq" id="WP_108130033.1">
    <property type="nucleotide sequence ID" value="NZ_QBKP01000014.1"/>
</dbReference>
<proteinExistence type="predicted"/>
<comment type="caution">
    <text evidence="1">The sequence shown here is derived from an EMBL/GenBank/DDBJ whole genome shotgun (WGS) entry which is preliminary data.</text>
</comment>
<organism evidence="1 2">
    <name type="scientific">Gemmobacter caeni</name>
    <dbReference type="NCBI Taxonomy" id="589035"/>
    <lineage>
        <taxon>Bacteria</taxon>
        <taxon>Pseudomonadati</taxon>
        <taxon>Pseudomonadota</taxon>
        <taxon>Alphaproteobacteria</taxon>
        <taxon>Rhodobacterales</taxon>
        <taxon>Paracoccaceae</taxon>
        <taxon>Gemmobacter</taxon>
    </lineage>
</organism>
<keyword evidence="2" id="KW-1185">Reference proteome</keyword>
<evidence type="ECO:0000313" key="1">
    <source>
        <dbReference type="EMBL" id="PTX47021.1"/>
    </source>
</evidence>
<gene>
    <name evidence="1" type="ORF">C8N34_11441</name>
</gene>
<evidence type="ECO:0000313" key="2">
    <source>
        <dbReference type="Proteomes" id="UP000244224"/>
    </source>
</evidence>
<dbReference type="Proteomes" id="UP000244224">
    <property type="component" value="Unassembled WGS sequence"/>
</dbReference>
<dbReference type="AlphaFoldDB" id="A0A2T6AT82"/>
<sequence length="69" mass="7667">MSLSKSGRAFLDPDTGVLVRYEAADPLSPPHDHVLRVEDGMNVVAVRTPPEPNIDDKPRDALSVIRRYL</sequence>
<accession>A0A2T6AT82</accession>
<reference evidence="1 2" key="1">
    <citation type="submission" date="2018-04" db="EMBL/GenBank/DDBJ databases">
        <title>Genomic Encyclopedia of Archaeal and Bacterial Type Strains, Phase II (KMG-II): from individual species to whole genera.</title>
        <authorList>
            <person name="Goeker M."/>
        </authorList>
    </citation>
    <scope>NUCLEOTIDE SEQUENCE [LARGE SCALE GENOMIC DNA]</scope>
    <source>
        <strain evidence="1 2">DSM 21823</strain>
    </source>
</reference>
<protein>
    <submittedName>
        <fullName evidence="1">Uncharacterized protein</fullName>
    </submittedName>
</protein>
<dbReference type="EMBL" id="QBKP01000014">
    <property type="protein sequence ID" value="PTX47021.1"/>
    <property type="molecule type" value="Genomic_DNA"/>
</dbReference>